<sequence length="713" mass="82368">MKCWLASFPRSGNTFFRNILYYVYGVESSSWHKELNKSVNSDYDTYDFVKTHLRPFEILPNDPAIPAIYLVRDGRDSLLSMAHHRSDIVQPGSDFNMNLYEAIVADGGSHFGGWSINVTEWLDRATLVIRYEDLAQDPKRVFKRVECLIDLPEPNWDNLPTFKEMKFGDPKYGGKKSQKFFRKGKSGSWREEMTTDQLDLFWHFHKDTMERLGYSEKNATIPQNQLLDSAVIDKMGVSEIQSNQISSRNEKKSILIDCTLLLTKKNTPVKENLRNLIVGLLDHQKFGYSNFQFDLLFKNKIYPLGEVSNLKLLESIGIFSPKKSPFPAKIQSKSAFFKFISETLYKLLRTNKLSYLYSLIKQVQKKSLSLSQKVRQFIESKSTLITIPRLEKNKTIRELKAPLKNDFFADKDNFSSYDIIHLTLEDRLPLIAGCSNQLVLTLSGKPQTFKELHSPNKNEANVKSIFENNSHHIITNSQGLSSEVLKLFDIKKEHISTLYLLGNREKYHHNLNTNIAHEILSKYQIKEQLYFLCNADQESARNLSFIVNSFHIFIQKESIDPSVRLVILGSSAEPKIKKTKISTPYAKIIIPGYINPNILHVLYSSAISFINMSDTVMPPFEAMYCKTPVLFHKDNVFKEILKNSGISIEAKSYHHLAEKMELLINRKSVRDQLASSAFRQSLLFSQRTYVYKFLKIYERISARNFKQKLINES</sequence>
<dbReference type="SUPFAM" id="SSF53756">
    <property type="entry name" value="UDP-Glycosyltransferase/glycogen phosphorylase"/>
    <property type="match status" value="1"/>
</dbReference>
<keyword evidence="5" id="KW-1185">Reference proteome</keyword>
<dbReference type="PANTHER" id="PTHR46401">
    <property type="entry name" value="GLYCOSYLTRANSFERASE WBBK-RELATED"/>
    <property type="match status" value="1"/>
</dbReference>
<reference evidence="4" key="1">
    <citation type="submission" date="2022-01" db="EMBL/GenBank/DDBJ databases">
        <authorList>
            <person name="Wang Y."/>
        </authorList>
    </citation>
    <scope>NUCLEOTIDE SEQUENCE</scope>
    <source>
        <strain evidence="4">WB101</strain>
    </source>
</reference>
<dbReference type="Gene3D" id="3.40.50.2000">
    <property type="entry name" value="Glycogen Phosphorylase B"/>
    <property type="match status" value="1"/>
</dbReference>
<comment type="caution">
    <text evidence="4">The sequence shown here is derived from an EMBL/GenBank/DDBJ whole genome shotgun (WGS) entry which is preliminary data.</text>
</comment>
<dbReference type="InterPro" id="IPR000863">
    <property type="entry name" value="Sulfotransferase_dom"/>
</dbReference>
<evidence type="ECO:0000259" key="2">
    <source>
        <dbReference type="Pfam" id="PF00534"/>
    </source>
</evidence>
<name>A0ABS9KA58_9BACT</name>
<dbReference type="EMBL" id="JAKLWS010000003">
    <property type="protein sequence ID" value="MCG2587742.1"/>
    <property type="molecule type" value="Genomic_DNA"/>
</dbReference>
<dbReference type="RefSeq" id="WP_237852585.1">
    <property type="nucleotide sequence ID" value="NZ_JAKLWS010000003.1"/>
</dbReference>
<gene>
    <name evidence="4" type="ORF">L6773_04140</name>
</gene>
<dbReference type="InterPro" id="IPR027417">
    <property type="entry name" value="P-loop_NTPase"/>
</dbReference>
<evidence type="ECO:0000313" key="5">
    <source>
        <dbReference type="Proteomes" id="UP001165366"/>
    </source>
</evidence>
<dbReference type="Pfam" id="PF00685">
    <property type="entry name" value="Sulfotransfer_1"/>
    <property type="match status" value="1"/>
</dbReference>
<dbReference type="PANTHER" id="PTHR46401:SF2">
    <property type="entry name" value="GLYCOSYLTRANSFERASE WBBK-RELATED"/>
    <property type="match status" value="1"/>
</dbReference>
<dbReference type="Pfam" id="PF00534">
    <property type="entry name" value="Glycos_transf_1"/>
    <property type="match status" value="1"/>
</dbReference>
<dbReference type="SUPFAM" id="SSF52540">
    <property type="entry name" value="P-loop containing nucleoside triphosphate hydrolases"/>
    <property type="match status" value="1"/>
</dbReference>
<evidence type="ECO:0000259" key="3">
    <source>
        <dbReference type="Pfam" id="PF00685"/>
    </source>
</evidence>
<organism evidence="4 5">
    <name type="scientific">Rhodohalobacter sulfatireducens</name>
    <dbReference type="NCBI Taxonomy" id="2911366"/>
    <lineage>
        <taxon>Bacteria</taxon>
        <taxon>Pseudomonadati</taxon>
        <taxon>Balneolota</taxon>
        <taxon>Balneolia</taxon>
        <taxon>Balneolales</taxon>
        <taxon>Balneolaceae</taxon>
        <taxon>Rhodohalobacter</taxon>
    </lineage>
</organism>
<evidence type="ECO:0000313" key="4">
    <source>
        <dbReference type="EMBL" id="MCG2587742.1"/>
    </source>
</evidence>
<feature type="domain" description="Glycosyl transferase family 1" evidence="2">
    <location>
        <begin position="527"/>
        <end position="677"/>
    </location>
</feature>
<dbReference type="Gene3D" id="3.40.50.300">
    <property type="entry name" value="P-loop containing nucleotide triphosphate hydrolases"/>
    <property type="match status" value="1"/>
</dbReference>
<dbReference type="InterPro" id="IPR001296">
    <property type="entry name" value="Glyco_trans_1"/>
</dbReference>
<dbReference type="Proteomes" id="UP001165366">
    <property type="component" value="Unassembled WGS sequence"/>
</dbReference>
<reference evidence="4" key="2">
    <citation type="submission" date="2024-05" db="EMBL/GenBank/DDBJ databases">
        <title>Rhodohalobacter halophilus gen. nov., sp. nov., a moderately halophilic member of the family Balneolaceae.</title>
        <authorList>
            <person name="Xia J."/>
        </authorList>
    </citation>
    <scope>NUCLEOTIDE SEQUENCE</scope>
    <source>
        <strain evidence="4">WB101</strain>
    </source>
</reference>
<proteinExistence type="predicted"/>
<keyword evidence="1" id="KW-0808">Transferase</keyword>
<evidence type="ECO:0000256" key="1">
    <source>
        <dbReference type="ARBA" id="ARBA00022679"/>
    </source>
</evidence>
<feature type="domain" description="Sulfotransferase" evidence="3">
    <location>
        <begin position="45"/>
        <end position="212"/>
    </location>
</feature>
<protein>
    <submittedName>
        <fullName evidence="4">Sulfotransferase domain-containing protein</fullName>
    </submittedName>
</protein>
<accession>A0ABS9KA58</accession>